<dbReference type="EMBL" id="CP059488">
    <property type="protein sequence ID" value="QQD74284.1"/>
    <property type="molecule type" value="Genomic_DNA"/>
</dbReference>
<name>A0A7T4WGN4_9PROT</name>
<protein>
    <submittedName>
        <fullName evidence="1">Uncharacterized protein</fullName>
    </submittedName>
</protein>
<evidence type="ECO:0000313" key="1">
    <source>
        <dbReference type="EMBL" id="QQD74284.1"/>
    </source>
</evidence>
<organism evidence="1 2">
    <name type="scientific">Acidithiobacillus ferrivorans</name>
    <dbReference type="NCBI Taxonomy" id="160808"/>
    <lineage>
        <taxon>Bacteria</taxon>
        <taxon>Pseudomonadati</taxon>
        <taxon>Pseudomonadota</taxon>
        <taxon>Acidithiobacillia</taxon>
        <taxon>Acidithiobacillales</taxon>
        <taxon>Acidithiobacillaceae</taxon>
        <taxon>Acidithiobacillus</taxon>
    </lineage>
</organism>
<proteinExistence type="predicted"/>
<dbReference type="AlphaFoldDB" id="A0A7T4WGN4"/>
<dbReference type="Proteomes" id="UP000595420">
    <property type="component" value="Chromosome"/>
</dbReference>
<reference evidence="1 2" key="1">
    <citation type="submission" date="2020-07" db="EMBL/GenBank/DDBJ databases">
        <title>Complete genome sequence analysis of Acidithiobacillus ferrivorans XJFY6S-08 reveals extreme environmental adaptation to alpine acid mine drainage.</title>
        <authorList>
            <person name="Yan L."/>
            <person name="Ni Y."/>
        </authorList>
    </citation>
    <scope>NUCLEOTIDE SEQUENCE [LARGE SCALE GENOMIC DNA]</scope>
    <source>
        <strain evidence="1 2">XJFY6S-08</strain>
    </source>
</reference>
<gene>
    <name evidence="1" type="ORF">H2515_10945</name>
</gene>
<accession>A0A7T4WGN4</accession>
<evidence type="ECO:0000313" key="2">
    <source>
        <dbReference type="Proteomes" id="UP000595420"/>
    </source>
</evidence>
<sequence length="178" mass="20073">MTIKSRWMPFIFALAVTIPGSALGANISQIRGFYSCALPPTLAVYHDAIVASRDLASHPDFFKNKHPGSSFNEESWLYALYAIKALSKCTIPLGLEGSRKSLRMVSSAKDILDRYISFTWSPTRLNLAKQWPEIQSDYDNIRILTGGYFQSLTVPKGVIKTDGKYEAMIHMQMMMRKN</sequence>